<accession>A0A2X5NNP0</accession>
<name>A0A2X5NNP0_9GAMM</name>
<organism evidence="1 2">
    <name type="scientific">Tatumella ptyseos</name>
    <dbReference type="NCBI Taxonomy" id="82987"/>
    <lineage>
        <taxon>Bacteria</taxon>
        <taxon>Pseudomonadati</taxon>
        <taxon>Pseudomonadota</taxon>
        <taxon>Gammaproteobacteria</taxon>
        <taxon>Enterobacterales</taxon>
        <taxon>Erwiniaceae</taxon>
        <taxon>Tatumella</taxon>
    </lineage>
</organism>
<gene>
    <name evidence="1" type="ORF">NCTC11468_01571</name>
</gene>
<protein>
    <submittedName>
        <fullName evidence="1">Uncharacterized protein</fullName>
    </submittedName>
</protein>
<sequence length="69" mass="8081">MIIPTFSRFCYSASALLWRKLFPTRIFEFRYHDENTGSTRTLTVKVPRKKVKMLASLIDEAIAENSKQK</sequence>
<evidence type="ECO:0000313" key="2">
    <source>
        <dbReference type="Proteomes" id="UP000248758"/>
    </source>
</evidence>
<dbReference type="EMBL" id="LS483499">
    <property type="protein sequence ID" value="SQK74457.1"/>
    <property type="molecule type" value="Genomic_DNA"/>
</dbReference>
<evidence type="ECO:0000313" key="1">
    <source>
        <dbReference type="EMBL" id="SQK74457.1"/>
    </source>
</evidence>
<reference evidence="1 2" key="1">
    <citation type="submission" date="2018-06" db="EMBL/GenBank/DDBJ databases">
        <authorList>
            <consortium name="Pathogen Informatics"/>
            <person name="Doyle S."/>
        </authorList>
    </citation>
    <scope>NUCLEOTIDE SEQUENCE [LARGE SCALE GENOMIC DNA]</scope>
    <source>
        <strain evidence="1 2">NCTC11468</strain>
    </source>
</reference>
<dbReference type="KEGG" id="tpty:NCTC11468_01571"/>
<dbReference type="AlphaFoldDB" id="A0A2X5NNP0"/>
<proteinExistence type="predicted"/>
<dbReference type="Proteomes" id="UP000248758">
    <property type="component" value="Chromosome 1"/>
</dbReference>
<dbReference type="RefSeq" id="WP_145959574.1">
    <property type="nucleotide sequence ID" value="NZ_LS483499.1"/>
</dbReference>